<proteinExistence type="predicted"/>
<keyword evidence="2" id="KW-1185">Reference proteome</keyword>
<dbReference type="EMBL" id="CM042029">
    <property type="protein sequence ID" value="KAI3795034.1"/>
    <property type="molecule type" value="Genomic_DNA"/>
</dbReference>
<comment type="caution">
    <text evidence="1">The sequence shown here is derived from an EMBL/GenBank/DDBJ whole genome shotgun (WGS) entry which is preliminary data.</text>
</comment>
<evidence type="ECO:0000313" key="2">
    <source>
        <dbReference type="Proteomes" id="UP001056120"/>
    </source>
</evidence>
<gene>
    <name evidence="1" type="ORF">L1987_37678</name>
</gene>
<organism evidence="1 2">
    <name type="scientific">Smallanthus sonchifolius</name>
    <dbReference type="NCBI Taxonomy" id="185202"/>
    <lineage>
        <taxon>Eukaryota</taxon>
        <taxon>Viridiplantae</taxon>
        <taxon>Streptophyta</taxon>
        <taxon>Embryophyta</taxon>
        <taxon>Tracheophyta</taxon>
        <taxon>Spermatophyta</taxon>
        <taxon>Magnoliopsida</taxon>
        <taxon>eudicotyledons</taxon>
        <taxon>Gunneridae</taxon>
        <taxon>Pentapetalae</taxon>
        <taxon>asterids</taxon>
        <taxon>campanulids</taxon>
        <taxon>Asterales</taxon>
        <taxon>Asteraceae</taxon>
        <taxon>Asteroideae</taxon>
        <taxon>Heliantheae alliance</taxon>
        <taxon>Millerieae</taxon>
        <taxon>Smallanthus</taxon>
    </lineage>
</organism>
<sequence length="1760" mass="201653">MEWSGKAETTAPEKTSMETSSLGFRLLSRLEGRRWLSTIMKNTPKCDAKHPIVDSSSTSNDDMPQEETIQGVDYDDIQEHQGTKDADRGENVIEECENRDSFIHQFDVNNILNVSVDDHTLLGQNDDEQPQKGKDYDDTNHIQEHQGTKDTDITEECENGDDFIHQFGEDGQNKKNKLASGKTSGSGHDPHRKNGSSELFKYDYGNATKTKKCRFGSGYNVERNKADKMEPKKRAHFAMHMSLDENVIFLGHVKDKTRFITNNDQKVECSKNILQTILPFLKHLNEEHIREMETVAEIKGCSILEVKLKKADCPPDCRIYCDCCKTSILDLHRRCQRCEFDLCLTCCRELRDGQLQGPKETVTTSFTDPGPSYLHGESQNTFNKTDAPDLEPKVKEIPEWKPLKNGSSRCLPRSLGGCRLVILELMHILPLNRVPSLLKKAQEVLKSKKLVECMPKMCDSANENDGGNKHLCKASSRENSNDNYLYCPSAVDIESEGLKHFQCRWSKGEPVMVSNVLAMGLGLSWEPMVMSRSFRHATNTEHNKLLNAKVVNCLDWQAVDISFNHFFKGYVEGQCDDKGWPQILMLKDCPPSDRHTVEFISSLPFKQYTHPRNGYLNLATKLPTDCLKPDVDPKIQISYGFAQELGRGDSVIKLHFNLSDVVNVLTHTATVTPDSVQLKAIKRLKKKHMAQDQMEFFGEGEKMAEKVTPLDDIITNSERLDLADGGAMWDIFRREDTPELELYLKKHFKEFRHVFCLPLRQVIHPIHDQTFYLTMDQKRSLKEEFGIEPWTVVQKLGDAVFIPAGCVHQVRNLKSCTNVTLDFVSPESFTECIRLNEDLRVLPQNHRAKEDKWVEVKKMALYAAEEAVRDLEQLLENDKEHRGYTDHSTRKKPRKAAAAYTSSTTVGLPRKQVKTTVIMDIVNDNMPQEKPIQGMFSMQNEKSSSTRSGSGHDPSNKKDNKNEGKTEATPTSREKVVIDYDHVKKKKDGNLVKDTKDKTSSCYDDELQEVVNISDDTIHIQEHQRIKEMEQQENILERECENRKFTRSPSKISDYQFDHDAQNKKIQLSSAKRSRSGQQNMEKECENERSKKDSKLDEESCIQRGVRDNASNCIYNTLNVPVNDHTHQEQNDDEQQQKGKDHDDTNYIQEHQGTKENGQQENTIKESEIVDTSIHQFGENGQNKKIHLVFGKTSGSGHDPHRKNGCSKSFEYDYGNASKTKKRRFGSGYNVERNKADKMKPKKLVHFARHMCPDEYVIFLAHVGSLIPFDIIHELIILYPNMTEDMFAERCPVCLGNCNCKPCLRDVHPLIKKKIDFVSNDDQKVQGSNNIIQALLPFLKCLDEEHTREMETEAEIKRCSISEVKMKKIDSKLVRIHCYLHGEGRNNVVATDASDPERKVKKIAEWKPLKNGSIRCPPKSFGGCSGGILELIHVWSRDKVPNLLEKAEELLKTNNFMEYMLKNSNSVDENDGDNKHLRKASSRENSNDNYLYCPNAVDIESGGLNHFQCHWTKGEPVMVSDVLAVGFGLNWEPMVMCRSFRQIANCRHDRHLDAKAINCLNWREVDISFNNFFKGYVEGQRYDNWWPQILKLKDCPPSDRNTVEFISSLPFKQYTHPRDGYLNLATKLPTDCFKQDVCPKTQISYGFAQELGRGDSVTKLHFNMSDVIEKEAQGQDRIEFLGEGDDVITNSEGLDLADGGALWDIFRREDTPKLELYLKKHFKEFRHVFCLPLQKVIHPIHDQTFYLTMDHKKRLKEEFG</sequence>
<dbReference type="Proteomes" id="UP001056120">
    <property type="component" value="Linkage Group LG12"/>
</dbReference>
<evidence type="ECO:0000313" key="1">
    <source>
        <dbReference type="EMBL" id="KAI3795034.1"/>
    </source>
</evidence>
<protein>
    <submittedName>
        <fullName evidence="1">Uncharacterized protein</fullName>
    </submittedName>
</protein>
<accession>A0ACB9HH13</accession>
<reference evidence="1 2" key="2">
    <citation type="journal article" date="2022" name="Mol. Ecol. Resour.">
        <title>The genomes of chicory, endive, great burdock and yacon provide insights into Asteraceae paleo-polyploidization history and plant inulin production.</title>
        <authorList>
            <person name="Fan W."/>
            <person name="Wang S."/>
            <person name="Wang H."/>
            <person name="Wang A."/>
            <person name="Jiang F."/>
            <person name="Liu H."/>
            <person name="Zhao H."/>
            <person name="Xu D."/>
            <person name="Zhang Y."/>
        </authorList>
    </citation>
    <scope>NUCLEOTIDE SEQUENCE [LARGE SCALE GENOMIC DNA]</scope>
    <source>
        <strain evidence="2">cv. Yunnan</strain>
        <tissue evidence="1">Leaves</tissue>
    </source>
</reference>
<reference evidence="2" key="1">
    <citation type="journal article" date="2022" name="Mol. Ecol. Resour.">
        <title>The genomes of chicory, endive, great burdock and yacon provide insights into Asteraceae palaeo-polyploidization history and plant inulin production.</title>
        <authorList>
            <person name="Fan W."/>
            <person name="Wang S."/>
            <person name="Wang H."/>
            <person name="Wang A."/>
            <person name="Jiang F."/>
            <person name="Liu H."/>
            <person name="Zhao H."/>
            <person name="Xu D."/>
            <person name="Zhang Y."/>
        </authorList>
    </citation>
    <scope>NUCLEOTIDE SEQUENCE [LARGE SCALE GENOMIC DNA]</scope>
    <source>
        <strain evidence="2">cv. Yunnan</strain>
    </source>
</reference>
<name>A0ACB9HH13_9ASTR</name>